<evidence type="ECO:0000313" key="1">
    <source>
        <dbReference type="EMBL" id="BAC96760.1"/>
    </source>
</evidence>
<organism evidence="1 2">
    <name type="scientific">Vibrio vulnificus (strain YJ016)</name>
    <dbReference type="NCBI Taxonomy" id="196600"/>
    <lineage>
        <taxon>Bacteria</taxon>
        <taxon>Pseudomonadati</taxon>
        <taxon>Pseudomonadota</taxon>
        <taxon>Gammaproteobacteria</taxon>
        <taxon>Vibrionales</taxon>
        <taxon>Vibrionaceae</taxon>
        <taxon>Vibrio</taxon>
    </lineage>
</organism>
<proteinExistence type="predicted"/>
<dbReference type="Proteomes" id="UP000002675">
    <property type="component" value="Chromosome II"/>
</dbReference>
<dbReference type="HOGENOM" id="CLU_3086166_0_0_6"/>
<reference evidence="1 2" key="1">
    <citation type="journal article" date="2003" name="Genome Res.">
        <title>Comparative genome analysis of Vibrio vulnificus, a marine pathogen.</title>
        <authorList>
            <person name="Chen C.Y."/>
            <person name="Wu K.M."/>
            <person name="Chang Y.C."/>
            <person name="Chang C.H."/>
            <person name="Tsai H.C."/>
            <person name="Liao T.L."/>
            <person name="Liu Y.M."/>
            <person name="Chen H.J."/>
            <person name="Shen A.B."/>
            <person name="Li J.C."/>
            <person name="Su T.L."/>
            <person name="Shao C.P."/>
            <person name="Lee C.T."/>
            <person name="Hor L.I."/>
            <person name="Tsai S.F."/>
        </authorList>
    </citation>
    <scope>NUCLEOTIDE SEQUENCE [LARGE SCALE GENOMIC DNA]</scope>
    <source>
        <strain evidence="1 2">YJ016</strain>
    </source>
</reference>
<dbReference type="KEGG" id="vvy:VVA0734"/>
<evidence type="ECO:0000313" key="2">
    <source>
        <dbReference type="Proteomes" id="UP000002675"/>
    </source>
</evidence>
<accession>Q7MED6</accession>
<sequence length="52" mass="6199">MSEIIYQVLQTGYLWRWNNLFEKIEGTFHYLFVIDPSPLLAPCLKSIQLLKQ</sequence>
<gene>
    <name evidence="1" type="ordered locus">VVA0734</name>
</gene>
<dbReference type="EMBL" id="BA000038">
    <property type="protein sequence ID" value="BAC96760.1"/>
    <property type="molecule type" value="Genomic_DNA"/>
</dbReference>
<dbReference type="AlphaFoldDB" id="Q7MED6"/>
<name>Q7MED6_VIBVY</name>
<protein>
    <submittedName>
        <fullName evidence="1">Uncharacterized protein</fullName>
    </submittedName>
</protein>